<dbReference type="GO" id="GO:0030234">
    <property type="term" value="F:enzyme regulator activity"/>
    <property type="evidence" value="ECO:0007669"/>
    <property type="project" value="InterPro"/>
</dbReference>
<name>A0A3S2ZA60_9PROT</name>
<dbReference type="InterPro" id="IPR011322">
    <property type="entry name" value="N-reg_PII-like_a/b"/>
</dbReference>
<evidence type="ECO:0000313" key="3">
    <source>
        <dbReference type="Proteomes" id="UP000287447"/>
    </source>
</evidence>
<dbReference type="Gene3D" id="3.30.70.120">
    <property type="match status" value="1"/>
</dbReference>
<gene>
    <name evidence="2" type="ORF">EOI86_01020</name>
</gene>
<reference evidence="3" key="1">
    <citation type="submission" date="2019-01" db="EMBL/GenBank/DDBJ databases">
        <title>Gri0909 isolated from a small marine red alga.</title>
        <authorList>
            <person name="Kim J."/>
            <person name="Jeong S.E."/>
            <person name="Jeon C.O."/>
        </authorList>
    </citation>
    <scope>NUCLEOTIDE SEQUENCE [LARGE SCALE GENOMIC DNA]</scope>
    <source>
        <strain evidence="3">Gri0909</strain>
    </source>
</reference>
<accession>A0A3S2ZA60</accession>
<dbReference type="PROSITE" id="PS51343">
    <property type="entry name" value="PII_GLNB_DOM"/>
    <property type="match status" value="1"/>
</dbReference>
<sequence>MKMKLLIAIVDNEVTDDIIDAAREAGATGATVINNAHGEGLKVEKTFFGLDLSGQRDIVLFLVVAERARRILEAIEKGGKLQEDRNMGLALQVDIEDAVGLRGQLNAMLDEIKDEV</sequence>
<dbReference type="InterPro" id="IPR015867">
    <property type="entry name" value="N-reg_PII/ATP_PRibTrfase_C"/>
</dbReference>
<dbReference type="SUPFAM" id="SSF54913">
    <property type="entry name" value="GlnB-like"/>
    <property type="match status" value="1"/>
</dbReference>
<dbReference type="Proteomes" id="UP000287447">
    <property type="component" value="Unassembled WGS sequence"/>
</dbReference>
<dbReference type="SMART" id="SM00938">
    <property type="entry name" value="P-II"/>
    <property type="match status" value="1"/>
</dbReference>
<protein>
    <recommendedName>
        <fullName evidence="1">Nitrogen regulatory protein P-II</fullName>
    </recommendedName>
</protein>
<dbReference type="Pfam" id="PF00543">
    <property type="entry name" value="P-II"/>
    <property type="match status" value="1"/>
</dbReference>
<dbReference type="InterPro" id="IPR002187">
    <property type="entry name" value="N-reg_PII"/>
</dbReference>
<keyword evidence="3" id="KW-1185">Reference proteome</keyword>
<proteinExistence type="predicted"/>
<comment type="caution">
    <text evidence="2">The sequence shown here is derived from an EMBL/GenBank/DDBJ whole genome shotgun (WGS) entry which is preliminary data.</text>
</comment>
<evidence type="ECO:0000313" key="2">
    <source>
        <dbReference type="EMBL" id="RVU37916.1"/>
    </source>
</evidence>
<dbReference type="EMBL" id="SADE01000001">
    <property type="protein sequence ID" value="RVU37916.1"/>
    <property type="molecule type" value="Genomic_DNA"/>
</dbReference>
<dbReference type="OrthoDB" id="9793517at2"/>
<organism evidence="2 3">
    <name type="scientific">Hwanghaeella grinnelliae</name>
    <dbReference type="NCBI Taxonomy" id="2500179"/>
    <lineage>
        <taxon>Bacteria</taxon>
        <taxon>Pseudomonadati</taxon>
        <taxon>Pseudomonadota</taxon>
        <taxon>Alphaproteobacteria</taxon>
        <taxon>Rhodospirillales</taxon>
        <taxon>Rhodospirillaceae</taxon>
        <taxon>Hwanghaeella</taxon>
    </lineage>
</organism>
<evidence type="ECO:0000256" key="1">
    <source>
        <dbReference type="ARBA" id="ARBA00015681"/>
    </source>
</evidence>
<dbReference type="RefSeq" id="WP_127763289.1">
    <property type="nucleotide sequence ID" value="NZ_SADE01000001.1"/>
</dbReference>
<dbReference type="GO" id="GO:0006808">
    <property type="term" value="P:regulation of nitrogen utilization"/>
    <property type="evidence" value="ECO:0007669"/>
    <property type="project" value="InterPro"/>
</dbReference>
<dbReference type="AlphaFoldDB" id="A0A3S2ZA60"/>